<protein>
    <recommendedName>
        <fullName evidence="1">Mitochondrial import inner membrane translocase subunit</fullName>
    </recommendedName>
</protein>
<keyword evidence="1" id="KW-0143">Chaperone</keyword>
<sequence length="107" mass="12513">MFNPFSRKDSKGEAHQNRQKAIEKLSVLQNKQDAFIAIKELEHNLYKHCFKKCLKLDDQLFQDEERDCLTNCNAKIAQFLQISKDNFSNVEQNIQVLKQMVKGKPSI</sequence>
<name>I7LUH3_TETTS</name>
<dbReference type="RefSeq" id="XP_001014018.1">
    <property type="nucleotide sequence ID" value="XM_001014018.1"/>
</dbReference>
<keyword evidence="1" id="KW-0496">Mitochondrion</keyword>
<dbReference type="SUPFAM" id="SSF144122">
    <property type="entry name" value="Tim10-like"/>
    <property type="match status" value="1"/>
</dbReference>
<dbReference type="EMBL" id="GG662719">
    <property type="protein sequence ID" value="EAR93773.1"/>
    <property type="molecule type" value="Genomic_DNA"/>
</dbReference>
<dbReference type="InParanoid" id="I7LUH3"/>
<dbReference type="eggNOG" id="ENOG502SX7B">
    <property type="taxonomic scope" value="Eukaryota"/>
</dbReference>
<keyword evidence="1" id="KW-0813">Transport</keyword>
<keyword evidence="1" id="KW-0472">Membrane</keyword>
<dbReference type="GO" id="GO:0005743">
    <property type="term" value="C:mitochondrial inner membrane"/>
    <property type="evidence" value="ECO:0007669"/>
    <property type="project" value="UniProtKB-SubCell"/>
</dbReference>
<comment type="similarity">
    <text evidence="1">Belongs to the small Tim family.</text>
</comment>
<evidence type="ECO:0000313" key="3">
    <source>
        <dbReference type="EMBL" id="EAR93773.1"/>
    </source>
</evidence>
<dbReference type="InterPro" id="IPR004217">
    <property type="entry name" value="Tim10-like"/>
</dbReference>
<dbReference type="Pfam" id="PF02953">
    <property type="entry name" value="zf-Tim10_DDP"/>
    <property type="match status" value="1"/>
</dbReference>
<keyword evidence="1" id="KW-0999">Mitochondrion inner membrane</keyword>
<dbReference type="InterPro" id="IPR035427">
    <property type="entry name" value="Tim10-like_dom_sf"/>
</dbReference>
<evidence type="ECO:0000256" key="1">
    <source>
        <dbReference type="RuleBase" id="RU367043"/>
    </source>
</evidence>
<keyword evidence="1" id="KW-0811">Translocation</keyword>
<dbReference type="Gene3D" id="1.10.287.810">
    <property type="entry name" value="Mitochondrial import inner membrane translocase subunit tim13 like domains"/>
    <property type="match status" value="1"/>
</dbReference>
<dbReference type="HOGENOM" id="CLU_2215261_0_0_1"/>
<evidence type="ECO:0000259" key="2">
    <source>
        <dbReference type="Pfam" id="PF02953"/>
    </source>
</evidence>
<reference evidence="4" key="1">
    <citation type="journal article" date="2006" name="PLoS Biol.">
        <title>Macronuclear genome sequence of the ciliate Tetrahymena thermophila, a model eukaryote.</title>
        <authorList>
            <person name="Eisen J.A."/>
            <person name="Coyne R.S."/>
            <person name="Wu M."/>
            <person name="Wu D."/>
            <person name="Thiagarajan M."/>
            <person name="Wortman J.R."/>
            <person name="Badger J.H."/>
            <person name="Ren Q."/>
            <person name="Amedeo P."/>
            <person name="Jones K.M."/>
            <person name="Tallon L.J."/>
            <person name="Delcher A.L."/>
            <person name="Salzberg S.L."/>
            <person name="Silva J.C."/>
            <person name="Haas B.J."/>
            <person name="Majoros W.H."/>
            <person name="Farzad M."/>
            <person name="Carlton J.M."/>
            <person name="Smith R.K. Jr."/>
            <person name="Garg J."/>
            <person name="Pearlman R.E."/>
            <person name="Karrer K.M."/>
            <person name="Sun L."/>
            <person name="Manning G."/>
            <person name="Elde N.C."/>
            <person name="Turkewitz A.P."/>
            <person name="Asai D.J."/>
            <person name="Wilkes D.E."/>
            <person name="Wang Y."/>
            <person name="Cai H."/>
            <person name="Collins K."/>
            <person name="Stewart B.A."/>
            <person name="Lee S.R."/>
            <person name="Wilamowska K."/>
            <person name="Weinberg Z."/>
            <person name="Ruzzo W.L."/>
            <person name="Wloga D."/>
            <person name="Gaertig J."/>
            <person name="Frankel J."/>
            <person name="Tsao C.-C."/>
            <person name="Gorovsky M.A."/>
            <person name="Keeling P.J."/>
            <person name="Waller R.F."/>
            <person name="Patron N.J."/>
            <person name="Cherry J.M."/>
            <person name="Stover N.A."/>
            <person name="Krieger C.J."/>
            <person name="del Toro C."/>
            <person name="Ryder H.F."/>
            <person name="Williamson S.C."/>
            <person name="Barbeau R.A."/>
            <person name="Hamilton E.P."/>
            <person name="Orias E."/>
        </authorList>
    </citation>
    <scope>NUCLEOTIDE SEQUENCE [LARGE SCALE GENOMIC DNA]</scope>
    <source>
        <strain evidence="4">SB210</strain>
    </source>
</reference>
<dbReference type="GO" id="GO:0015031">
    <property type="term" value="P:protein transport"/>
    <property type="evidence" value="ECO:0007669"/>
    <property type="project" value="UniProtKB-KW"/>
</dbReference>
<feature type="domain" description="Tim10-like" evidence="2">
    <location>
        <begin position="35"/>
        <end position="82"/>
    </location>
</feature>
<dbReference type="Proteomes" id="UP000009168">
    <property type="component" value="Unassembled WGS sequence"/>
</dbReference>
<proteinExistence type="inferred from homology"/>
<gene>
    <name evidence="3" type="ORF">TTHERM_00399450</name>
</gene>
<comment type="subcellular location">
    <subcellularLocation>
        <location evidence="1">Mitochondrion inner membrane</location>
        <topology evidence="1">Peripheral membrane protein</topology>
        <orientation evidence="1">Intermembrane side</orientation>
    </subcellularLocation>
</comment>
<keyword evidence="4" id="KW-1185">Reference proteome</keyword>
<dbReference type="KEGG" id="tet:TTHERM_00399450"/>
<evidence type="ECO:0000313" key="4">
    <source>
        <dbReference type="Proteomes" id="UP000009168"/>
    </source>
</evidence>
<comment type="function">
    <text evidence="1">Mitochondrial intermembrane chaperone that participates in the import and insertion of some multi-pass transmembrane proteins into the mitochondrial inner membrane. Also required for the transfer of beta-barrel precursors from the TOM complex to the sorting and assembly machinery (SAM complex) of the outer membrane. Acts as a chaperone-like protein that protects the hydrophobic precursors from aggregation and guide them through the mitochondrial intermembrane space.</text>
</comment>
<keyword evidence="1" id="KW-1015">Disulfide bond</keyword>
<keyword evidence="1" id="KW-0653">Protein transport</keyword>
<comment type="subunit">
    <text evidence="1">Heterohexamer.</text>
</comment>
<organism evidence="3 4">
    <name type="scientific">Tetrahymena thermophila (strain SB210)</name>
    <dbReference type="NCBI Taxonomy" id="312017"/>
    <lineage>
        <taxon>Eukaryota</taxon>
        <taxon>Sar</taxon>
        <taxon>Alveolata</taxon>
        <taxon>Ciliophora</taxon>
        <taxon>Intramacronucleata</taxon>
        <taxon>Oligohymenophorea</taxon>
        <taxon>Hymenostomatida</taxon>
        <taxon>Tetrahymenina</taxon>
        <taxon>Tetrahymenidae</taxon>
        <taxon>Tetrahymena</taxon>
    </lineage>
</organism>
<dbReference type="AlphaFoldDB" id="I7LUH3"/>
<comment type="domain">
    <text evidence="1">The twin CX3C motif contains 4 conserved Cys residues that form 2 disulfide bonds in the mitochondrial intermembrane space.</text>
</comment>
<accession>I7LUH3</accession>
<dbReference type="GeneID" id="7823488"/>